<organism evidence="2 3">
    <name type="scientific">Actinomadura violacea</name>
    <dbReference type="NCBI Taxonomy" id="2819934"/>
    <lineage>
        <taxon>Bacteria</taxon>
        <taxon>Bacillati</taxon>
        <taxon>Actinomycetota</taxon>
        <taxon>Actinomycetes</taxon>
        <taxon>Streptosporangiales</taxon>
        <taxon>Thermomonosporaceae</taxon>
        <taxon>Actinomadura</taxon>
    </lineage>
</organism>
<comment type="caution">
    <text evidence="2">The sequence shown here is derived from an EMBL/GenBank/DDBJ whole genome shotgun (WGS) entry which is preliminary data.</text>
</comment>
<dbReference type="Gene3D" id="2.30.110.10">
    <property type="entry name" value="Electron Transport, Fmn-binding Protein, Chain A"/>
    <property type="match status" value="1"/>
</dbReference>
<dbReference type="SUPFAM" id="SSF50475">
    <property type="entry name" value="FMN-binding split barrel"/>
    <property type="match status" value="1"/>
</dbReference>
<sequence>MNVLSAGQEDVCRAVAMRKTNKFRDIGWRPPPAGNPIINGAVAWIDCVTEQLHDAGGHQIVVGRVLHLQEDAYLGRIYLLCRTIARGTRKGDSSPIPAKFQEHHIIEQ</sequence>
<name>A0ABS3S3C1_9ACTN</name>
<reference evidence="2 3" key="1">
    <citation type="submission" date="2021-03" db="EMBL/GenBank/DDBJ databases">
        <title>Actinomadura violae sp. nov., isolated from lichen in Thailand.</title>
        <authorList>
            <person name="Kanchanasin P."/>
            <person name="Saeng-In P."/>
            <person name="Phongsopitanun W."/>
            <person name="Yuki M."/>
            <person name="Kudo T."/>
            <person name="Ohkuma M."/>
            <person name="Tanasupawat S."/>
        </authorList>
    </citation>
    <scope>NUCLEOTIDE SEQUENCE [LARGE SCALE GENOMIC DNA]</scope>
    <source>
        <strain evidence="2 3">LCR2-06</strain>
    </source>
</reference>
<dbReference type="EMBL" id="JAGEPF010000028">
    <property type="protein sequence ID" value="MBO2463496.1"/>
    <property type="molecule type" value="Genomic_DNA"/>
</dbReference>
<proteinExistence type="predicted"/>
<protein>
    <submittedName>
        <fullName evidence="2">Flavin reductase family protein</fullName>
    </submittedName>
</protein>
<dbReference type="InterPro" id="IPR012349">
    <property type="entry name" value="Split_barrel_FMN-bd"/>
</dbReference>
<dbReference type="Pfam" id="PF01613">
    <property type="entry name" value="Flavin_Reduct"/>
    <property type="match status" value="1"/>
</dbReference>
<dbReference type="Proteomes" id="UP000680206">
    <property type="component" value="Unassembled WGS sequence"/>
</dbReference>
<dbReference type="InterPro" id="IPR002563">
    <property type="entry name" value="Flavin_Rdtase-like_dom"/>
</dbReference>
<evidence type="ECO:0000313" key="3">
    <source>
        <dbReference type="Proteomes" id="UP000680206"/>
    </source>
</evidence>
<evidence type="ECO:0000259" key="1">
    <source>
        <dbReference type="Pfam" id="PF01613"/>
    </source>
</evidence>
<keyword evidence="3" id="KW-1185">Reference proteome</keyword>
<evidence type="ECO:0000313" key="2">
    <source>
        <dbReference type="EMBL" id="MBO2463496.1"/>
    </source>
</evidence>
<gene>
    <name evidence="2" type="ORF">J4709_38600</name>
</gene>
<accession>A0ABS3S3C1</accession>
<feature type="domain" description="Flavin reductase like" evidence="1">
    <location>
        <begin position="2"/>
        <end position="72"/>
    </location>
</feature>